<dbReference type="GO" id="GO:0004644">
    <property type="term" value="F:phosphoribosylglycinamide formyltransferase activity"/>
    <property type="evidence" value="ECO:0007669"/>
    <property type="project" value="UniProtKB-EC"/>
</dbReference>
<dbReference type="PANTHER" id="PTHR43369:SF2">
    <property type="entry name" value="PHOSPHORIBOSYLGLYCINAMIDE FORMYLTRANSFERASE"/>
    <property type="match status" value="1"/>
</dbReference>
<sequence>MRFTAGARARVGILISGRGSNLGALIAATLRDDFPAQIVLVLSNTAKAGGLRLAAQAGIAARVIDHKAYESRGGFEDALSAELEAADVDIVCNAGFMRLLTSRFTERWRDRQLNIHPSLLPAYKGLNTHERAISDGVSITGCTVHIVREAMDEGPILAQAAVPTRPQDTAETLAARVLAAEHQLYPHALALFASGAARVVGERVEIAEGLQQTPEAVLYAPPLMPG</sequence>
<dbReference type="Pfam" id="PF00551">
    <property type="entry name" value="Formyl_trans_N"/>
    <property type="match status" value="1"/>
</dbReference>
<evidence type="ECO:0000256" key="3">
    <source>
        <dbReference type="ARBA" id="ARBA00022679"/>
    </source>
</evidence>
<comment type="pathway">
    <text evidence="1">Purine metabolism; IMP biosynthesis via de novo pathway; N(2)-formyl-N(1)-(5-phospho-D-ribosyl)glycinamide from N(1)-(5-phospho-D-ribosyl)glycinamide (10-formyl THF route): step 1/1.</text>
</comment>
<dbReference type="SUPFAM" id="SSF53328">
    <property type="entry name" value="Formyltransferase"/>
    <property type="match status" value="1"/>
</dbReference>
<dbReference type="InterPro" id="IPR004607">
    <property type="entry name" value="GART"/>
</dbReference>
<reference evidence="6" key="1">
    <citation type="submission" date="2018-06" db="EMBL/GenBank/DDBJ databases">
        <authorList>
            <person name="Zhirakovskaya E."/>
        </authorList>
    </citation>
    <scope>NUCLEOTIDE SEQUENCE</scope>
</reference>
<dbReference type="PANTHER" id="PTHR43369">
    <property type="entry name" value="PHOSPHORIBOSYLGLYCINAMIDE FORMYLTRANSFERASE"/>
    <property type="match status" value="1"/>
</dbReference>
<dbReference type="HAMAP" id="MF_01930">
    <property type="entry name" value="PurN"/>
    <property type="match status" value="1"/>
</dbReference>
<dbReference type="Gene3D" id="3.40.50.170">
    <property type="entry name" value="Formyl transferase, N-terminal domain"/>
    <property type="match status" value="1"/>
</dbReference>
<dbReference type="GO" id="GO:0006189">
    <property type="term" value="P:'de novo' IMP biosynthetic process"/>
    <property type="evidence" value="ECO:0007669"/>
    <property type="project" value="InterPro"/>
</dbReference>
<dbReference type="CDD" id="cd08645">
    <property type="entry name" value="FMT_core_GART"/>
    <property type="match status" value="1"/>
</dbReference>
<gene>
    <name evidence="6" type="ORF">MNBD_ALPHA09-6</name>
</gene>
<dbReference type="EC" id="2.1.2.2" evidence="2"/>
<keyword evidence="3 6" id="KW-0808">Transferase</keyword>
<dbReference type="AlphaFoldDB" id="A0A3B0T4P7"/>
<organism evidence="6">
    <name type="scientific">hydrothermal vent metagenome</name>
    <dbReference type="NCBI Taxonomy" id="652676"/>
    <lineage>
        <taxon>unclassified sequences</taxon>
        <taxon>metagenomes</taxon>
        <taxon>ecological metagenomes</taxon>
    </lineage>
</organism>
<dbReference type="EMBL" id="UOEM01000056">
    <property type="protein sequence ID" value="VAW12938.1"/>
    <property type="molecule type" value="Genomic_DNA"/>
</dbReference>
<evidence type="ECO:0000256" key="1">
    <source>
        <dbReference type="ARBA" id="ARBA00005054"/>
    </source>
</evidence>
<dbReference type="NCBIfam" id="TIGR00639">
    <property type="entry name" value="PurN"/>
    <property type="match status" value="1"/>
</dbReference>
<name>A0A3B0T4P7_9ZZZZ</name>
<dbReference type="InterPro" id="IPR002376">
    <property type="entry name" value="Formyl_transf_N"/>
</dbReference>
<keyword evidence="4" id="KW-0658">Purine biosynthesis</keyword>
<protein>
    <recommendedName>
        <fullName evidence="2">phosphoribosylglycinamide formyltransferase 1</fullName>
        <ecNumber evidence="2">2.1.2.2</ecNumber>
    </recommendedName>
</protein>
<evidence type="ECO:0000259" key="5">
    <source>
        <dbReference type="Pfam" id="PF00551"/>
    </source>
</evidence>
<dbReference type="InterPro" id="IPR036477">
    <property type="entry name" value="Formyl_transf_N_sf"/>
</dbReference>
<accession>A0A3B0T4P7</accession>
<dbReference type="GO" id="GO:0005829">
    <property type="term" value="C:cytosol"/>
    <property type="evidence" value="ECO:0007669"/>
    <property type="project" value="TreeGrafter"/>
</dbReference>
<evidence type="ECO:0000256" key="2">
    <source>
        <dbReference type="ARBA" id="ARBA00012254"/>
    </source>
</evidence>
<proteinExistence type="inferred from homology"/>
<evidence type="ECO:0000256" key="4">
    <source>
        <dbReference type="ARBA" id="ARBA00022755"/>
    </source>
</evidence>
<feature type="domain" description="Formyl transferase N-terminal" evidence="5">
    <location>
        <begin position="10"/>
        <end position="189"/>
    </location>
</feature>
<evidence type="ECO:0000313" key="6">
    <source>
        <dbReference type="EMBL" id="VAW12938.1"/>
    </source>
</evidence>